<keyword evidence="2" id="KW-1185">Reference proteome</keyword>
<dbReference type="HOGENOM" id="CLU_036480_2_0_7"/>
<dbReference type="Gene3D" id="2.40.160.10">
    <property type="entry name" value="Porin"/>
    <property type="match status" value="1"/>
</dbReference>
<sequence length="392" mass="44456">MKLKYLFSIITVFFSATTLLYTSEVDIKTFGTIGTVYNSNSNYIYRKDIFQKDGSSGDLSFKTDTLLGLQASLTLNENFSLLAQGIVNNNYHDEVETSIDWGYLKYDSGENIVIKIGRIRTPYYKNSENLNVGYSNLMIRESVEVYGQVPFSSYNGIEVIYSNIIDKYFYTLQANYGEEGLNVPLHSINQEAKVEIDNLYAINLTFGTTALQARFTYLNADITASSASLEQLFGGLRTSGLNTLVDRYEFKDKNSEYLGIGLFLDYNNILFSTEYGRRKISSFFADIHGYYTTLGYSFDKFIPFVTYAKSEMDTTTYDANTGVASLDTLLRAQNLAQSSKTVGLKYFINENFDLKVQYENIVPKGPDGSYHLRSTKELQELNVLSFALDFIF</sequence>
<dbReference type="Proteomes" id="UP000002714">
    <property type="component" value="Chromosome"/>
</dbReference>
<dbReference type="EMBL" id="CP000153">
    <property type="protein sequence ID" value="ABB44612.1"/>
    <property type="molecule type" value="Genomic_DNA"/>
</dbReference>
<dbReference type="eggNOG" id="COG3203">
    <property type="taxonomic scope" value="Bacteria"/>
</dbReference>
<evidence type="ECO:0000313" key="2">
    <source>
        <dbReference type="Proteomes" id="UP000002714"/>
    </source>
</evidence>
<dbReference type="RefSeq" id="WP_011372964.1">
    <property type="nucleotide sequence ID" value="NC_007575.1"/>
</dbReference>
<proteinExistence type="predicted"/>
<dbReference type="STRING" id="326298.Suden_1334"/>
<dbReference type="OrthoDB" id="197869at2"/>
<dbReference type="AlphaFoldDB" id="Q30QW9"/>
<dbReference type="InterPro" id="IPR023614">
    <property type="entry name" value="Porin_dom_sf"/>
</dbReference>
<gene>
    <name evidence="1" type="ordered locus">Suden_1334</name>
</gene>
<name>Q30QW9_SULDN</name>
<protein>
    <recommendedName>
        <fullName evidence="3">Porin domain-containing protein</fullName>
    </recommendedName>
</protein>
<dbReference type="KEGG" id="tdn:Suden_1334"/>
<evidence type="ECO:0000313" key="1">
    <source>
        <dbReference type="EMBL" id="ABB44612.1"/>
    </source>
</evidence>
<dbReference type="SUPFAM" id="SSF56935">
    <property type="entry name" value="Porins"/>
    <property type="match status" value="1"/>
</dbReference>
<organism evidence="1 2">
    <name type="scientific">Sulfurimonas denitrificans (strain ATCC 33889 / DSM 1251)</name>
    <name type="common">Thiomicrospira denitrificans (strain ATCC 33889 / DSM 1251)</name>
    <dbReference type="NCBI Taxonomy" id="326298"/>
    <lineage>
        <taxon>Bacteria</taxon>
        <taxon>Pseudomonadati</taxon>
        <taxon>Campylobacterota</taxon>
        <taxon>Epsilonproteobacteria</taxon>
        <taxon>Campylobacterales</taxon>
        <taxon>Sulfurimonadaceae</taxon>
        <taxon>Sulfurimonas</taxon>
    </lineage>
</organism>
<reference evidence="1 2" key="1">
    <citation type="journal article" date="2008" name="Appl. Environ. Microbiol.">
        <title>Genome of the epsilonproteobacterial chemolithoautotroph Sulfurimonas denitrificans.</title>
        <authorList>
            <person name="Sievert S.M."/>
            <person name="Scott K.M."/>
            <person name="Klotz M.G."/>
            <person name="Chain P.S.G."/>
            <person name="Hauser L.J."/>
            <person name="Hemp J."/>
            <person name="Huegler M."/>
            <person name="Land M."/>
            <person name="Lapidus A."/>
            <person name="Larimer F.W."/>
            <person name="Lucas S."/>
            <person name="Malfatti S.A."/>
            <person name="Meyer F."/>
            <person name="Paulsen I.T."/>
            <person name="Ren Q."/>
            <person name="Simon J."/>
            <person name="Bailey K."/>
            <person name="Diaz E."/>
            <person name="Fitzpatrick K.A."/>
            <person name="Glover B."/>
            <person name="Gwatney N."/>
            <person name="Korajkic A."/>
            <person name="Long A."/>
            <person name="Mobberley J.M."/>
            <person name="Pantry S.N."/>
            <person name="Pazder G."/>
            <person name="Peterson S."/>
            <person name="Quintanilla J.D."/>
            <person name="Sprinkle R."/>
            <person name="Stephens J."/>
            <person name="Thomas P."/>
            <person name="Vaughn R."/>
            <person name="Weber M.J."/>
            <person name="Wooten L.L."/>
        </authorList>
    </citation>
    <scope>NUCLEOTIDE SEQUENCE [LARGE SCALE GENOMIC DNA]</scope>
    <source>
        <strain evidence="2">ATCC 33889 / DSM 1251</strain>
    </source>
</reference>
<evidence type="ECO:0008006" key="3">
    <source>
        <dbReference type="Google" id="ProtNLM"/>
    </source>
</evidence>
<accession>Q30QW9</accession>